<dbReference type="Proteomes" id="UP000276133">
    <property type="component" value="Unassembled WGS sequence"/>
</dbReference>
<accession>A0A3M7PGG0</accession>
<reference evidence="1 2" key="1">
    <citation type="journal article" date="2018" name="Sci. Rep.">
        <title>Genomic signatures of local adaptation to the degree of environmental predictability in rotifers.</title>
        <authorList>
            <person name="Franch-Gras L."/>
            <person name="Hahn C."/>
            <person name="Garcia-Roger E.M."/>
            <person name="Carmona M.J."/>
            <person name="Serra M."/>
            <person name="Gomez A."/>
        </authorList>
    </citation>
    <scope>NUCLEOTIDE SEQUENCE [LARGE SCALE GENOMIC DNA]</scope>
    <source>
        <strain evidence="1">HYR1</strain>
    </source>
</reference>
<sequence length="67" mass="8052">MDLSSVDEGCSCRSFDDSIRHNSPHFLKKKFSFFFQINIKNFYACLEYLEIEKINFFESNYLTCNFE</sequence>
<proteinExistence type="predicted"/>
<evidence type="ECO:0000313" key="1">
    <source>
        <dbReference type="EMBL" id="RMZ98191.1"/>
    </source>
</evidence>
<gene>
    <name evidence="1" type="ORF">BpHYR1_027140</name>
</gene>
<organism evidence="1 2">
    <name type="scientific">Brachionus plicatilis</name>
    <name type="common">Marine rotifer</name>
    <name type="synonym">Brachionus muelleri</name>
    <dbReference type="NCBI Taxonomy" id="10195"/>
    <lineage>
        <taxon>Eukaryota</taxon>
        <taxon>Metazoa</taxon>
        <taxon>Spiralia</taxon>
        <taxon>Gnathifera</taxon>
        <taxon>Rotifera</taxon>
        <taxon>Eurotatoria</taxon>
        <taxon>Monogononta</taxon>
        <taxon>Pseudotrocha</taxon>
        <taxon>Ploima</taxon>
        <taxon>Brachionidae</taxon>
        <taxon>Brachionus</taxon>
    </lineage>
</organism>
<name>A0A3M7PGG0_BRAPC</name>
<keyword evidence="2" id="KW-1185">Reference proteome</keyword>
<dbReference type="AlphaFoldDB" id="A0A3M7PGG0"/>
<comment type="caution">
    <text evidence="1">The sequence shown here is derived from an EMBL/GenBank/DDBJ whole genome shotgun (WGS) entry which is preliminary data.</text>
</comment>
<dbReference type="EMBL" id="REGN01010925">
    <property type="protein sequence ID" value="RMZ98191.1"/>
    <property type="molecule type" value="Genomic_DNA"/>
</dbReference>
<evidence type="ECO:0000313" key="2">
    <source>
        <dbReference type="Proteomes" id="UP000276133"/>
    </source>
</evidence>
<protein>
    <submittedName>
        <fullName evidence="1">Uncharacterized protein</fullName>
    </submittedName>
</protein>